<comment type="similarity">
    <text evidence="1 6">Belongs to the carbohydrate kinase PfkB family.</text>
</comment>
<dbReference type="InterPro" id="IPR002139">
    <property type="entry name" value="Ribo/fructo_kinase"/>
</dbReference>
<evidence type="ECO:0000256" key="6">
    <source>
        <dbReference type="RuleBase" id="RU003704"/>
    </source>
</evidence>
<dbReference type="InterPro" id="IPR011611">
    <property type="entry name" value="PfkB_dom"/>
</dbReference>
<evidence type="ECO:0000256" key="2">
    <source>
        <dbReference type="ARBA" id="ARBA00022679"/>
    </source>
</evidence>
<dbReference type="Proteomes" id="UP000612362">
    <property type="component" value="Unassembled WGS sequence"/>
</dbReference>
<keyword evidence="5" id="KW-0067">ATP-binding</keyword>
<dbReference type="CDD" id="cd01167">
    <property type="entry name" value="bac_FRK"/>
    <property type="match status" value="1"/>
</dbReference>
<dbReference type="Gene3D" id="3.40.1190.20">
    <property type="match status" value="1"/>
</dbReference>
<accession>A0A8J3MRQ1</accession>
<evidence type="ECO:0000256" key="4">
    <source>
        <dbReference type="ARBA" id="ARBA00022777"/>
    </source>
</evidence>
<protein>
    <submittedName>
        <fullName evidence="8">Fructokinase</fullName>
    </submittedName>
</protein>
<dbReference type="InterPro" id="IPR002173">
    <property type="entry name" value="Carboh/pur_kinase_PfkB_CS"/>
</dbReference>
<gene>
    <name evidence="8" type="primary">frk</name>
    <name evidence="8" type="ORF">KSX_06630</name>
</gene>
<dbReference type="PRINTS" id="PR00990">
    <property type="entry name" value="RIBOKINASE"/>
</dbReference>
<dbReference type="Pfam" id="PF00294">
    <property type="entry name" value="PfkB"/>
    <property type="match status" value="1"/>
</dbReference>
<feature type="domain" description="Carbohydrate kinase PfkB" evidence="7">
    <location>
        <begin position="1"/>
        <end position="301"/>
    </location>
</feature>
<proteinExistence type="inferred from homology"/>
<dbReference type="GO" id="GO:0005524">
    <property type="term" value="F:ATP binding"/>
    <property type="evidence" value="ECO:0007669"/>
    <property type="project" value="UniProtKB-KW"/>
</dbReference>
<dbReference type="AlphaFoldDB" id="A0A8J3MRQ1"/>
<evidence type="ECO:0000256" key="1">
    <source>
        <dbReference type="ARBA" id="ARBA00010688"/>
    </source>
</evidence>
<evidence type="ECO:0000259" key="7">
    <source>
        <dbReference type="Pfam" id="PF00294"/>
    </source>
</evidence>
<dbReference type="SUPFAM" id="SSF53613">
    <property type="entry name" value="Ribokinase-like"/>
    <property type="match status" value="1"/>
</dbReference>
<evidence type="ECO:0000313" key="9">
    <source>
        <dbReference type="Proteomes" id="UP000612362"/>
    </source>
</evidence>
<organism evidence="8 9">
    <name type="scientific">Ktedonospora formicarum</name>
    <dbReference type="NCBI Taxonomy" id="2778364"/>
    <lineage>
        <taxon>Bacteria</taxon>
        <taxon>Bacillati</taxon>
        <taxon>Chloroflexota</taxon>
        <taxon>Ktedonobacteria</taxon>
        <taxon>Ktedonobacterales</taxon>
        <taxon>Ktedonobacteraceae</taxon>
        <taxon>Ktedonospora</taxon>
    </lineage>
</organism>
<dbReference type="EMBL" id="BNJF01000001">
    <property type="protein sequence ID" value="GHO42500.1"/>
    <property type="molecule type" value="Genomic_DNA"/>
</dbReference>
<evidence type="ECO:0000313" key="8">
    <source>
        <dbReference type="EMBL" id="GHO42500.1"/>
    </source>
</evidence>
<sequence>MIDFFPVVEGEASLGYGTDFRMHAGGSILNVAVALSRLEQPSAFVCKVADDYFGRYLRTYMQVEGVNTKFLLASPGTHSTLAFVAMENGHPAYSFYSEGSADTLLTANEIDEALYRETKILHLGSISLLNGTTPEAILKTAQRLKDKALISFDPNIRPNLIHNEAVYRDMLARIFSLADVVKCSDADLTWLYPGRSSEECLAALLALGPALVVVTQGERGAIAASVGGAQGRVAAFSVPVVDTVGAGDAFCAGLLTCLSEPELRTRDELERISGEVIDGMLRFAAGVSALNCTRAGANAPRRTEVEDFLRRE</sequence>
<name>A0A8J3MRQ1_9CHLR</name>
<dbReference type="InterPro" id="IPR050306">
    <property type="entry name" value="PfkB_Carbo_kinase"/>
</dbReference>
<evidence type="ECO:0000256" key="3">
    <source>
        <dbReference type="ARBA" id="ARBA00022741"/>
    </source>
</evidence>
<keyword evidence="4 6" id="KW-0418">Kinase</keyword>
<dbReference type="PANTHER" id="PTHR43085">
    <property type="entry name" value="HEXOKINASE FAMILY MEMBER"/>
    <property type="match status" value="1"/>
</dbReference>
<evidence type="ECO:0000256" key="5">
    <source>
        <dbReference type="ARBA" id="ARBA00022840"/>
    </source>
</evidence>
<dbReference type="PROSITE" id="PS00584">
    <property type="entry name" value="PFKB_KINASES_2"/>
    <property type="match status" value="1"/>
</dbReference>
<dbReference type="PANTHER" id="PTHR43085:SF1">
    <property type="entry name" value="PSEUDOURIDINE KINASE-RELATED"/>
    <property type="match status" value="1"/>
</dbReference>
<keyword evidence="2 6" id="KW-0808">Transferase</keyword>
<dbReference type="InterPro" id="IPR029056">
    <property type="entry name" value="Ribokinase-like"/>
</dbReference>
<keyword evidence="9" id="KW-1185">Reference proteome</keyword>
<dbReference type="GO" id="GO:0008865">
    <property type="term" value="F:fructokinase activity"/>
    <property type="evidence" value="ECO:0007669"/>
    <property type="project" value="UniProtKB-ARBA"/>
</dbReference>
<comment type="caution">
    <text evidence="8">The sequence shown here is derived from an EMBL/GenBank/DDBJ whole genome shotgun (WGS) entry which is preliminary data.</text>
</comment>
<dbReference type="GO" id="GO:0006000">
    <property type="term" value="P:fructose metabolic process"/>
    <property type="evidence" value="ECO:0007669"/>
    <property type="project" value="UniProtKB-ARBA"/>
</dbReference>
<reference evidence="8" key="1">
    <citation type="submission" date="2020-10" db="EMBL/GenBank/DDBJ databases">
        <title>Taxonomic study of unclassified bacteria belonging to the class Ktedonobacteria.</title>
        <authorList>
            <person name="Yabe S."/>
            <person name="Wang C.M."/>
            <person name="Zheng Y."/>
            <person name="Sakai Y."/>
            <person name="Cavaletti L."/>
            <person name="Monciardini P."/>
            <person name="Donadio S."/>
        </authorList>
    </citation>
    <scope>NUCLEOTIDE SEQUENCE</scope>
    <source>
        <strain evidence="8">SOSP1-1</strain>
    </source>
</reference>
<keyword evidence="3" id="KW-0547">Nucleotide-binding</keyword>